<protein>
    <recommendedName>
        <fullName evidence="6">Cytochrome c oxidase assembly factor 6 homolog</fullName>
    </recommendedName>
</protein>
<dbReference type="GO" id="GO:0005739">
    <property type="term" value="C:mitochondrion"/>
    <property type="evidence" value="ECO:0007669"/>
    <property type="project" value="UniProtKB-SubCell"/>
</dbReference>
<dbReference type="SUPFAM" id="SSF47694">
    <property type="entry name" value="Cytochrome c oxidase subunit h"/>
    <property type="match status" value="1"/>
</dbReference>
<dbReference type="Proteomes" id="UP000663880">
    <property type="component" value="Unassembled WGS sequence"/>
</dbReference>
<keyword evidence="3" id="KW-1015">Disulfide bond</keyword>
<accession>A0A821SHZ1</accession>
<evidence type="ECO:0008006" key="6">
    <source>
        <dbReference type="Google" id="ProtNLM"/>
    </source>
</evidence>
<gene>
    <name evidence="4" type="ORF">PMACD_LOCUS7445</name>
</gene>
<dbReference type="PANTHER" id="PTHR46690:SF1">
    <property type="entry name" value="CYTOCHROME C OXIDASE ASSEMBLY FACTOR 6 HOMOLOG"/>
    <property type="match status" value="1"/>
</dbReference>
<evidence type="ECO:0000313" key="5">
    <source>
        <dbReference type="Proteomes" id="UP000663880"/>
    </source>
</evidence>
<dbReference type="InterPro" id="IPR042289">
    <property type="entry name" value="COA6"/>
</dbReference>
<evidence type="ECO:0000256" key="1">
    <source>
        <dbReference type="ARBA" id="ARBA00004173"/>
    </source>
</evidence>
<evidence type="ECO:0000313" key="4">
    <source>
        <dbReference type="EMBL" id="CAF4855518.1"/>
    </source>
</evidence>
<dbReference type="GO" id="GO:0008535">
    <property type="term" value="P:respiratory chain complex IV assembly"/>
    <property type="evidence" value="ECO:0007669"/>
    <property type="project" value="InterPro"/>
</dbReference>
<organism evidence="4 5">
    <name type="scientific">Pieris macdunnoughi</name>
    <dbReference type="NCBI Taxonomy" id="345717"/>
    <lineage>
        <taxon>Eukaryota</taxon>
        <taxon>Metazoa</taxon>
        <taxon>Ecdysozoa</taxon>
        <taxon>Arthropoda</taxon>
        <taxon>Hexapoda</taxon>
        <taxon>Insecta</taxon>
        <taxon>Pterygota</taxon>
        <taxon>Neoptera</taxon>
        <taxon>Endopterygota</taxon>
        <taxon>Lepidoptera</taxon>
        <taxon>Glossata</taxon>
        <taxon>Ditrysia</taxon>
        <taxon>Papilionoidea</taxon>
        <taxon>Pieridae</taxon>
        <taxon>Pierinae</taxon>
        <taxon>Pieris</taxon>
    </lineage>
</organism>
<proteinExistence type="predicted"/>
<dbReference type="PROSITE" id="PS51808">
    <property type="entry name" value="CHCH"/>
    <property type="match status" value="1"/>
</dbReference>
<name>A0A821SHZ1_9NEOP</name>
<evidence type="ECO:0000256" key="3">
    <source>
        <dbReference type="ARBA" id="ARBA00023157"/>
    </source>
</evidence>
<dbReference type="InterPro" id="IPR048280">
    <property type="entry name" value="COX6B-like"/>
</dbReference>
<dbReference type="OrthoDB" id="16284at2759"/>
<evidence type="ECO:0000256" key="2">
    <source>
        <dbReference type="ARBA" id="ARBA00023128"/>
    </source>
</evidence>
<dbReference type="AlphaFoldDB" id="A0A821SHZ1"/>
<keyword evidence="5" id="KW-1185">Reference proteome</keyword>
<dbReference type="PANTHER" id="PTHR46690">
    <property type="entry name" value="CYTOCHROME C OXIDASE ASSEMBLY FACTOR 6 HOMOLOG"/>
    <property type="match status" value="1"/>
</dbReference>
<dbReference type="InterPro" id="IPR036549">
    <property type="entry name" value="CX6/COA6-like_sf"/>
</dbReference>
<dbReference type="GO" id="GO:0042775">
    <property type="term" value="P:mitochondrial ATP synthesis coupled electron transport"/>
    <property type="evidence" value="ECO:0007669"/>
    <property type="project" value="TreeGrafter"/>
</dbReference>
<comment type="subcellular location">
    <subcellularLocation>
        <location evidence="1">Mitochondrion</location>
    </subcellularLocation>
</comment>
<dbReference type="EMBL" id="CAJOBZ010000018">
    <property type="protein sequence ID" value="CAF4855518.1"/>
    <property type="molecule type" value="Genomic_DNA"/>
</dbReference>
<reference evidence="4" key="1">
    <citation type="submission" date="2021-02" db="EMBL/GenBank/DDBJ databases">
        <authorList>
            <person name="Steward A R."/>
        </authorList>
    </citation>
    <scope>NUCLEOTIDE SEQUENCE</scope>
</reference>
<dbReference type="Pfam" id="PF02297">
    <property type="entry name" value="COX6B"/>
    <property type="match status" value="1"/>
</dbReference>
<sequence>MSFPDKHQRKTCWDARDKFWQCLDEHNIKDNSEHPKACAEFRKLFENSCPPKWVSHFDRKRDYNIFKVQMQKEGFEPIKDAA</sequence>
<keyword evidence="2" id="KW-0496">Mitochondrion</keyword>
<dbReference type="Gene3D" id="1.10.10.140">
    <property type="entry name" value="Cytochrome c oxidase, subunit VIb"/>
    <property type="match status" value="1"/>
</dbReference>
<comment type="caution">
    <text evidence="4">The sequence shown here is derived from an EMBL/GenBank/DDBJ whole genome shotgun (WGS) entry which is preliminary data.</text>
</comment>